<feature type="transmembrane region" description="Helical" evidence="7">
    <location>
        <begin position="234"/>
        <end position="258"/>
    </location>
</feature>
<dbReference type="EMBL" id="CP102453">
    <property type="protein sequence ID" value="UUX33766.1"/>
    <property type="molecule type" value="Genomic_DNA"/>
</dbReference>
<dbReference type="CDD" id="cd06261">
    <property type="entry name" value="TM_PBP2"/>
    <property type="match status" value="1"/>
</dbReference>
<feature type="transmembrane region" description="Helical" evidence="7">
    <location>
        <begin position="191"/>
        <end position="214"/>
    </location>
</feature>
<comment type="similarity">
    <text evidence="7">Belongs to the binding-protein-dependent transport system permease family.</text>
</comment>
<evidence type="ECO:0000256" key="6">
    <source>
        <dbReference type="ARBA" id="ARBA00023136"/>
    </source>
</evidence>
<dbReference type="PANTHER" id="PTHR43744">
    <property type="entry name" value="ABC TRANSPORTER PERMEASE PROTEIN MG189-RELATED-RELATED"/>
    <property type="match status" value="1"/>
</dbReference>
<evidence type="ECO:0000256" key="5">
    <source>
        <dbReference type="ARBA" id="ARBA00022989"/>
    </source>
</evidence>
<evidence type="ECO:0000313" key="9">
    <source>
        <dbReference type="EMBL" id="UUX33766.1"/>
    </source>
</evidence>
<feature type="domain" description="ABC transmembrane type-1" evidence="8">
    <location>
        <begin position="69"/>
        <end position="258"/>
    </location>
</feature>
<dbReference type="RefSeq" id="WP_313793269.1">
    <property type="nucleotide sequence ID" value="NZ_CP102453.1"/>
</dbReference>
<sequence>MRKKKQRIIPSIIGLIAAITSLFPLLWMIMSGFKPSNEVMSYPFRFFPTEWTIENFVELFEDPGFFQSMGVTFVGAIIFAFLTILVNSMAAYAFARLKFPFKKALFFYCILTMFIPQMAILIPSYIVVAQLNMLNTLFVLILPGLASAMNMFLLRQFYTDIPTELDEAAVVDGASKIQIYTQIFIPLSKPIFVLVGTSSFLGYWNALIWPIMTISNPRLFQIMQYLSFFRSAQGSQWGLIMAGTTLAAMPAIILFMFFQKYLIQGIKLSGIK</sequence>
<feature type="transmembrane region" description="Helical" evidence="7">
    <location>
        <begin position="12"/>
        <end position="33"/>
    </location>
</feature>
<feature type="transmembrane region" description="Helical" evidence="7">
    <location>
        <begin position="133"/>
        <end position="154"/>
    </location>
</feature>
<dbReference type="SUPFAM" id="SSF161098">
    <property type="entry name" value="MetI-like"/>
    <property type="match status" value="1"/>
</dbReference>
<evidence type="ECO:0000256" key="2">
    <source>
        <dbReference type="ARBA" id="ARBA00022448"/>
    </source>
</evidence>
<dbReference type="PANTHER" id="PTHR43744:SF12">
    <property type="entry name" value="ABC TRANSPORTER PERMEASE PROTEIN MG189-RELATED"/>
    <property type="match status" value="1"/>
</dbReference>
<name>A0ABY5P5B7_9LACT</name>
<feature type="transmembrane region" description="Helical" evidence="7">
    <location>
        <begin position="69"/>
        <end position="93"/>
    </location>
</feature>
<protein>
    <submittedName>
        <fullName evidence="9">Carbohydrate ABC transporter permease</fullName>
    </submittedName>
</protein>
<keyword evidence="10" id="KW-1185">Reference proteome</keyword>
<keyword evidence="3" id="KW-1003">Cell membrane</keyword>
<evidence type="ECO:0000256" key="4">
    <source>
        <dbReference type="ARBA" id="ARBA00022692"/>
    </source>
</evidence>
<gene>
    <name evidence="9" type="ORF">NRE15_12880</name>
</gene>
<evidence type="ECO:0000256" key="3">
    <source>
        <dbReference type="ARBA" id="ARBA00022475"/>
    </source>
</evidence>
<evidence type="ECO:0000313" key="10">
    <source>
        <dbReference type="Proteomes" id="UP001315967"/>
    </source>
</evidence>
<dbReference type="Proteomes" id="UP001315967">
    <property type="component" value="Chromosome"/>
</dbReference>
<dbReference type="PROSITE" id="PS50928">
    <property type="entry name" value="ABC_TM1"/>
    <property type="match status" value="1"/>
</dbReference>
<dbReference type="Pfam" id="PF00528">
    <property type="entry name" value="BPD_transp_1"/>
    <property type="match status" value="1"/>
</dbReference>
<comment type="subcellular location">
    <subcellularLocation>
        <location evidence="1 7">Cell membrane</location>
        <topology evidence="1 7">Multi-pass membrane protein</topology>
    </subcellularLocation>
</comment>
<dbReference type="InterPro" id="IPR000515">
    <property type="entry name" value="MetI-like"/>
</dbReference>
<organism evidence="9 10">
    <name type="scientific">Fundicoccus culcitae</name>
    <dbReference type="NCBI Taxonomy" id="2969821"/>
    <lineage>
        <taxon>Bacteria</taxon>
        <taxon>Bacillati</taxon>
        <taxon>Bacillota</taxon>
        <taxon>Bacilli</taxon>
        <taxon>Lactobacillales</taxon>
        <taxon>Aerococcaceae</taxon>
        <taxon>Fundicoccus</taxon>
    </lineage>
</organism>
<evidence type="ECO:0000259" key="8">
    <source>
        <dbReference type="PROSITE" id="PS50928"/>
    </source>
</evidence>
<keyword evidence="6 7" id="KW-0472">Membrane</keyword>
<accession>A0ABY5P5B7</accession>
<keyword evidence="2 7" id="KW-0813">Transport</keyword>
<reference evidence="9 10" key="1">
    <citation type="submission" date="2022-08" db="EMBL/GenBank/DDBJ databases">
        <title>Aerococcaceae sp. nov isolated from spoiled eye mask.</title>
        <authorList>
            <person name="Zhou G."/>
            <person name="Xie X.-B."/>
            <person name="Shi Q.-S."/>
            <person name="Wang Y.-S."/>
            <person name="Wen X."/>
            <person name="Peng H."/>
            <person name="Yang X.-J."/>
            <person name="Tao H.-B."/>
            <person name="Huang X.-M."/>
        </authorList>
    </citation>
    <scope>NUCLEOTIDE SEQUENCE [LARGE SCALE GENOMIC DNA]</scope>
    <source>
        <strain evidence="10">DM20194951</strain>
    </source>
</reference>
<dbReference type="InterPro" id="IPR035906">
    <property type="entry name" value="MetI-like_sf"/>
</dbReference>
<feature type="transmembrane region" description="Helical" evidence="7">
    <location>
        <begin position="105"/>
        <end position="127"/>
    </location>
</feature>
<dbReference type="Gene3D" id="1.10.3720.10">
    <property type="entry name" value="MetI-like"/>
    <property type="match status" value="1"/>
</dbReference>
<keyword evidence="5 7" id="KW-1133">Transmembrane helix</keyword>
<evidence type="ECO:0000256" key="7">
    <source>
        <dbReference type="RuleBase" id="RU363032"/>
    </source>
</evidence>
<proteinExistence type="inferred from homology"/>
<keyword evidence="4 7" id="KW-0812">Transmembrane</keyword>
<evidence type="ECO:0000256" key="1">
    <source>
        <dbReference type="ARBA" id="ARBA00004651"/>
    </source>
</evidence>